<feature type="transmembrane region" description="Helical" evidence="2">
    <location>
        <begin position="139"/>
        <end position="160"/>
    </location>
</feature>
<keyword evidence="2" id="KW-0812">Transmembrane</keyword>
<protein>
    <submittedName>
        <fullName evidence="3">DUF389 domain-containing protein</fullName>
    </submittedName>
</protein>
<dbReference type="EMBL" id="JBHSXH010000015">
    <property type="protein sequence ID" value="MFC6825311.1"/>
    <property type="molecule type" value="Genomic_DNA"/>
</dbReference>
<keyword evidence="4" id="KW-1185">Reference proteome</keyword>
<feature type="transmembrane region" description="Helical" evidence="2">
    <location>
        <begin position="243"/>
        <end position="265"/>
    </location>
</feature>
<dbReference type="PANTHER" id="PTHR20992:SF9">
    <property type="entry name" value="AT15442P-RELATED"/>
    <property type="match status" value="1"/>
</dbReference>
<accession>A0ABD5TXP8</accession>
<dbReference type="RefSeq" id="WP_379695417.1">
    <property type="nucleotide sequence ID" value="NZ_JBHSXH010000015.1"/>
</dbReference>
<evidence type="ECO:0000313" key="4">
    <source>
        <dbReference type="Proteomes" id="UP001596408"/>
    </source>
</evidence>
<feature type="transmembrane region" description="Helical" evidence="2">
    <location>
        <begin position="218"/>
        <end position="236"/>
    </location>
</feature>
<feature type="transmembrane region" description="Helical" evidence="2">
    <location>
        <begin position="314"/>
        <end position="334"/>
    </location>
</feature>
<keyword evidence="2" id="KW-1133">Transmembrane helix</keyword>
<dbReference type="AlphaFoldDB" id="A0ABD5TXP8"/>
<name>A0ABD5TXP8_9EURY</name>
<reference evidence="3 4" key="1">
    <citation type="journal article" date="2019" name="Int. J. Syst. Evol. Microbiol.">
        <title>The Global Catalogue of Microorganisms (GCM) 10K type strain sequencing project: providing services to taxonomists for standard genome sequencing and annotation.</title>
        <authorList>
            <consortium name="The Broad Institute Genomics Platform"/>
            <consortium name="The Broad Institute Genome Sequencing Center for Infectious Disease"/>
            <person name="Wu L."/>
            <person name="Ma J."/>
        </authorList>
    </citation>
    <scope>NUCLEOTIDE SEQUENCE [LARGE SCALE GENOMIC DNA]</scope>
    <source>
        <strain evidence="3 4">YIM 94188</strain>
    </source>
</reference>
<keyword evidence="2" id="KW-0472">Membrane</keyword>
<evidence type="ECO:0000256" key="2">
    <source>
        <dbReference type="SAM" id="Phobius"/>
    </source>
</evidence>
<feature type="transmembrane region" description="Helical" evidence="2">
    <location>
        <begin position="271"/>
        <end position="294"/>
    </location>
</feature>
<organism evidence="3 4">
    <name type="scientific">Halopelagius fulvigenes</name>
    <dbReference type="NCBI Taxonomy" id="1198324"/>
    <lineage>
        <taxon>Archaea</taxon>
        <taxon>Methanobacteriati</taxon>
        <taxon>Methanobacteriota</taxon>
        <taxon>Stenosarchaea group</taxon>
        <taxon>Halobacteria</taxon>
        <taxon>Halobacteriales</taxon>
        <taxon>Haloferacaceae</taxon>
    </lineage>
</organism>
<feature type="transmembrane region" description="Helical" evidence="2">
    <location>
        <begin position="172"/>
        <end position="198"/>
    </location>
</feature>
<dbReference type="Pfam" id="PF04087">
    <property type="entry name" value="DUF389"/>
    <property type="match status" value="1"/>
</dbReference>
<gene>
    <name evidence="3" type="ORF">ACFQEV_09970</name>
</gene>
<comment type="caution">
    <text evidence="3">The sequence shown here is derived from an EMBL/GenBank/DDBJ whole genome shotgun (WGS) entry which is preliminary data.</text>
</comment>
<dbReference type="InterPro" id="IPR005240">
    <property type="entry name" value="DUF389"/>
</dbReference>
<feature type="region of interest" description="Disordered" evidence="1">
    <location>
        <begin position="419"/>
        <end position="446"/>
    </location>
</feature>
<evidence type="ECO:0000256" key="1">
    <source>
        <dbReference type="SAM" id="MobiDB-lite"/>
    </source>
</evidence>
<evidence type="ECO:0000313" key="3">
    <source>
        <dbReference type="EMBL" id="MFC6825311.1"/>
    </source>
</evidence>
<dbReference type="PANTHER" id="PTHR20992">
    <property type="entry name" value="AT15442P-RELATED"/>
    <property type="match status" value="1"/>
</dbReference>
<proteinExistence type="predicted"/>
<feature type="compositionally biased region" description="Pro residues" evidence="1">
    <location>
        <begin position="437"/>
        <end position="446"/>
    </location>
</feature>
<feature type="compositionally biased region" description="Low complexity" evidence="1">
    <location>
        <begin position="424"/>
        <end position="436"/>
    </location>
</feature>
<feature type="transmembrane region" description="Helical" evidence="2">
    <location>
        <begin position="115"/>
        <end position="133"/>
    </location>
</feature>
<dbReference type="Proteomes" id="UP001596408">
    <property type="component" value="Unassembled WGS sequence"/>
</dbReference>
<sequence>MRRIQVLVSDDQLADVTDVLDDEEIDYVRYRAQMGDDEQEWLLEVPVPTDAIGYVMGRLEEAGLDSDQYTTVESLESAMSPRSEQLQQRFAGDFDPLTEAELRSKVRDMSYDPKSFVAMISLSAVIAAGGLLIDSPAVIVGSMVIAPIVGPVLTASVGGVTGDRQMLANSVWLQSAGLVTAVVAAGAFSFLLQFLGFFPTTLDVSSIELISLRISPGFVTLVVGLAAGAAGAFGVTTKGPTSLIGVMIAAALIPAAATVGIALAWSEYRVAVGAALLLLATIVLINLGAFVVLVQFYSPGEEGWLFSEPTKRAALVATAVAVVVVVGVVGVAAGQQILFERTVNEVVEGTLAQSEYGDVKPVSVTVEYSDGFLSRSPETVTVVASRTANGGDPPSVADELDGRITEVTGRQVHVRVRFQEYQRSDAGNSSSLSAPSAPSPATPRPA</sequence>